<name>A0A0F9BZI4_9ZZZZ</name>
<organism evidence="1">
    <name type="scientific">marine sediment metagenome</name>
    <dbReference type="NCBI Taxonomy" id="412755"/>
    <lineage>
        <taxon>unclassified sequences</taxon>
        <taxon>metagenomes</taxon>
        <taxon>ecological metagenomes</taxon>
    </lineage>
</organism>
<evidence type="ECO:0000313" key="1">
    <source>
        <dbReference type="EMBL" id="KKK95779.1"/>
    </source>
</evidence>
<protein>
    <submittedName>
        <fullName evidence="1">Uncharacterized protein</fullName>
    </submittedName>
</protein>
<feature type="non-terminal residue" evidence="1">
    <location>
        <position position="1"/>
    </location>
</feature>
<proteinExistence type="predicted"/>
<dbReference type="EMBL" id="LAZR01046759">
    <property type="protein sequence ID" value="KKK95779.1"/>
    <property type="molecule type" value="Genomic_DNA"/>
</dbReference>
<accession>A0A0F9BZI4</accession>
<dbReference type="AlphaFoldDB" id="A0A0F9BZI4"/>
<comment type="caution">
    <text evidence="1">The sequence shown here is derived from an EMBL/GenBank/DDBJ whole genome shotgun (WGS) entry which is preliminary data.</text>
</comment>
<sequence length="89" mass="10306">WLHFKDSKGKQAGINIENHFSEPDDIIGSCIRQWAIDQFEKYVCCECPHESKGDCRHSEVEEASGVIGYMNVEYFILRETKPHNCPMDN</sequence>
<reference evidence="1" key="1">
    <citation type="journal article" date="2015" name="Nature">
        <title>Complex archaea that bridge the gap between prokaryotes and eukaryotes.</title>
        <authorList>
            <person name="Spang A."/>
            <person name="Saw J.H."/>
            <person name="Jorgensen S.L."/>
            <person name="Zaremba-Niedzwiedzka K."/>
            <person name="Martijn J."/>
            <person name="Lind A.E."/>
            <person name="van Eijk R."/>
            <person name="Schleper C."/>
            <person name="Guy L."/>
            <person name="Ettema T.J."/>
        </authorList>
    </citation>
    <scope>NUCLEOTIDE SEQUENCE</scope>
</reference>
<gene>
    <name evidence="1" type="ORF">LCGC14_2669340</name>
</gene>